<accession>A0A166BQE0</accession>
<evidence type="ECO:0000256" key="1">
    <source>
        <dbReference type="SAM" id="Phobius"/>
    </source>
</evidence>
<evidence type="ECO:0000313" key="3">
    <source>
        <dbReference type="Proteomes" id="UP000077266"/>
    </source>
</evidence>
<reference evidence="2 3" key="1">
    <citation type="journal article" date="2016" name="Mol. Biol. Evol.">
        <title>Comparative Genomics of Early-Diverging Mushroom-Forming Fungi Provides Insights into the Origins of Lignocellulose Decay Capabilities.</title>
        <authorList>
            <person name="Nagy L.G."/>
            <person name="Riley R."/>
            <person name="Tritt A."/>
            <person name="Adam C."/>
            <person name="Daum C."/>
            <person name="Floudas D."/>
            <person name="Sun H."/>
            <person name="Yadav J.S."/>
            <person name="Pangilinan J."/>
            <person name="Larsson K.H."/>
            <person name="Matsuura K."/>
            <person name="Barry K."/>
            <person name="Labutti K."/>
            <person name="Kuo R."/>
            <person name="Ohm R.A."/>
            <person name="Bhattacharya S.S."/>
            <person name="Shirouzu T."/>
            <person name="Yoshinaga Y."/>
            <person name="Martin F.M."/>
            <person name="Grigoriev I.V."/>
            <person name="Hibbett D.S."/>
        </authorList>
    </citation>
    <scope>NUCLEOTIDE SEQUENCE [LARGE SCALE GENOMIC DNA]</scope>
    <source>
        <strain evidence="2 3">HHB12029</strain>
    </source>
</reference>
<dbReference type="OrthoDB" id="3349377at2759"/>
<keyword evidence="1" id="KW-0472">Membrane</keyword>
<keyword evidence="3" id="KW-1185">Reference proteome</keyword>
<sequence length="255" mass="27952">MALTVPGIAEIFVVQVILCFRLHAMYGQTRRMLVFLTALLFSTCVGTVVALAVQLSKPGLFGAVTNSPPGQDNIVVCFVPVKVQSFALVAIPVIAFDTIAFAYMHLTTKIKVNISVRDNVHVSALVQPAWHGPRLLRILVRDSMLYFVMICAVYVVNALIWRYQPTASSLVATGWSLTLLSVAGNRMLLSLREAREEDLARPPTLQTSPESVDDAGLQMAPLKRQEITVGVHIHPAGASKTRLFDTPLTHAMYNI</sequence>
<proteinExistence type="predicted"/>
<dbReference type="Proteomes" id="UP000077266">
    <property type="component" value="Unassembled WGS sequence"/>
</dbReference>
<gene>
    <name evidence="2" type="ORF">EXIGLDRAFT_828558</name>
</gene>
<dbReference type="AlphaFoldDB" id="A0A166BQE0"/>
<protein>
    <submittedName>
        <fullName evidence="2">Uncharacterized protein</fullName>
    </submittedName>
</protein>
<feature type="transmembrane region" description="Helical" evidence="1">
    <location>
        <begin position="144"/>
        <end position="163"/>
    </location>
</feature>
<feature type="transmembrane region" description="Helical" evidence="1">
    <location>
        <begin position="6"/>
        <end position="26"/>
    </location>
</feature>
<evidence type="ECO:0000313" key="2">
    <source>
        <dbReference type="EMBL" id="KZW03180.1"/>
    </source>
</evidence>
<feature type="transmembrane region" description="Helical" evidence="1">
    <location>
        <begin position="86"/>
        <end position="106"/>
    </location>
</feature>
<name>A0A166BQE0_EXIGL</name>
<keyword evidence="1" id="KW-0812">Transmembrane</keyword>
<feature type="transmembrane region" description="Helical" evidence="1">
    <location>
        <begin position="33"/>
        <end position="53"/>
    </location>
</feature>
<dbReference type="InParanoid" id="A0A166BQE0"/>
<keyword evidence="1" id="KW-1133">Transmembrane helix</keyword>
<dbReference type="EMBL" id="KV425884">
    <property type="protein sequence ID" value="KZW03180.1"/>
    <property type="molecule type" value="Genomic_DNA"/>
</dbReference>
<organism evidence="2 3">
    <name type="scientific">Exidia glandulosa HHB12029</name>
    <dbReference type="NCBI Taxonomy" id="1314781"/>
    <lineage>
        <taxon>Eukaryota</taxon>
        <taxon>Fungi</taxon>
        <taxon>Dikarya</taxon>
        <taxon>Basidiomycota</taxon>
        <taxon>Agaricomycotina</taxon>
        <taxon>Agaricomycetes</taxon>
        <taxon>Auriculariales</taxon>
        <taxon>Exidiaceae</taxon>
        <taxon>Exidia</taxon>
    </lineage>
</organism>